<name>A0ABY9Z0A3_9GAMM</name>
<dbReference type="Pfam" id="PF02852">
    <property type="entry name" value="Pyr_redox_dim"/>
    <property type="match status" value="1"/>
</dbReference>
<accession>A0ABY9Z0A3</accession>
<gene>
    <name evidence="2" type="ORF">P1P91_14465</name>
</gene>
<dbReference type="InterPro" id="IPR016156">
    <property type="entry name" value="FAD/NAD-linked_Rdtase_dimer_sf"/>
</dbReference>
<evidence type="ECO:0000259" key="1">
    <source>
        <dbReference type="Pfam" id="PF02852"/>
    </source>
</evidence>
<proteinExistence type="predicted"/>
<organism evidence="2 3">
    <name type="scientific">Halomonas piscis</name>
    <dbReference type="NCBI Taxonomy" id="3031727"/>
    <lineage>
        <taxon>Bacteria</taxon>
        <taxon>Pseudomonadati</taxon>
        <taxon>Pseudomonadota</taxon>
        <taxon>Gammaproteobacteria</taxon>
        <taxon>Oceanospirillales</taxon>
        <taxon>Halomonadaceae</taxon>
        <taxon>Halomonas</taxon>
    </lineage>
</organism>
<protein>
    <recommendedName>
        <fullName evidence="1">Pyridine nucleotide-disulphide oxidoreductase dimerisation domain-containing protein</fullName>
    </recommendedName>
</protein>
<feature type="domain" description="Pyridine nucleotide-disulphide oxidoreductase dimerisation" evidence="1">
    <location>
        <begin position="58"/>
        <end position="122"/>
    </location>
</feature>
<dbReference type="PANTHER" id="PTHR43014">
    <property type="entry name" value="MERCURIC REDUCTASE"/>
    <property type="match status" value="1"/>
</dbReference>
<dbReference type="SUPFAM" id="SSF55424">
    <property type="entry name" value="FAD/NAD-linked reductases, dimerisation (C-terminal) domain"/>
    <property type="match status" value="1"/>
</dbReference>
<evidence type="ECO:0000313" key="3">
    <source>
        <dbReference type="Proteomes" id="UP001301869"/>
    </source>
</evidence>
<dbReference type="Gene3D" id="3.50.50.60">
    <property type="entry name" value="FAD/NAD(P)-binding domain"/>
    <property type="match status" value="1"/>
</dbReference>
<dbReference type="RefSeq" id="WP_311883518.1">
    <property type="nucleotide sequence ID" value="NZ_CP119391.1"/>
</dbReference>
<reference evidence="2 3" key="1">
    <citation type="submission" date="2023-03" db="EMBL/GenBank/DDBJ databases">
        <title>Halomonas sp. nov., isolated from Korean tranditional fermented seafood 'Jeotgal'.</title>
        <authorList>
            <person name="Kim B."/>
            <person name="Shin N.-R."/>
        </authorList>
    </citation>
    <scope>NUCLEOTIDE SEQUENCE [LARGE SCALE GENOMIC DNA]</scope>
    <source>
        <strain evidence="2 3">SG2L-4</strain>
    </source>
</reference>
<sequence length="122" mass="12763">MPLFDESTLRIGELPVFIAGDVDGLRPLLHEAADAGRIAAYHALHPDAQCLARRTPQGIVFTEPGAGHAGLTSRQLPDTGIVTGSVDFSKQARALMAGRNAGCLKLYADESDGRLLGAALVA</sequence>
<dbReference type="InterPro" id="IPR004099">
    <property type="entry name" value="Pyr_nucl-diS_OxRdtase_dimer"/>
</dbReference>
<dbReference type="Gene3D" id="3.30.390.30">
    <property type="match status" value="1"/>
</dbReference>
<dbReference type="InterPro" id="IPR036188">
    <property type="entry name" value="FAD/NAD-bd_sf"/>
</dbReference>
<dbReference type="Proteomes" id="UP001301869">
    <property type="component" value="Chromosome"/>
</dbReference>
<keyword evidence="3" id="KW-1185">Reference proteome</keyword>
<dbReference type="EMBL" id="CP119391">
    <property type="protein sequence ID" value="WNK20005.1"/>
    <property type="molecule type" value="Genomic_DNA"/>
</dbReference>
<dbReference type="PANTHER" id="PTHR43014:SF4">
    <property type="entry name" value="PYRIDINE NUCLEOTIDE-DISULFIDE OXIDOREDUCTASE RCLA-RELATED"/>
    <property type="match status" value="1"/>
</dbReference>
<evidence type="ECO:0000313" key="2">
    <source>
        <dbReference type="EMBL" id="WNK20005.1"/>
    </source>
</evidence>